<dbReference type="AlphaFoldDB" id="A0A5R9KZD9"/>
<comment type="similarity">
    <text evidence="6">Belongs to the glycosyl hydrolase 10 (cellulase F) family.</text>
</comment>
<evidence type="ECO:0000256" key="2">
    <source>
        <dbReference type="ARBA" id="ARBA00023277"/>
    </source>
</evidence>
<evidence type="ECO:0000256" key="6">
    <source>
        <dbReference type="RuleBase" id="RU361174"/>
    </source>
</evidence>
<dbReference type="GO" id="GO:0031176">
    <property type="term" value="F:endo-1,4-beta-xylanase activity"/>
    <property type="evidence" value="ECO:0007669"/>
    <property type="project" value="UniProtKB-EC"/>
</dbReference>
<dbReference type="PROSITE" id="PS00591">
    <property type="entry name" value="GH10_1"/>
    <property type="match status" value="1"/>
</dbReference>
<dbReference type="PANTHER" id="PTHR31490:SF90">
    <property type="entry name" value="ENDO-1,4-BETA-XYLANASE A"/>
    <property type="match status" value="1"/>
</dbReference>
<dbReference type="InterPro" id="IPR031158">
    <property type="entry name" value="GH10_AS"/>
</dbReference>
<accession>A0A5R9KZD9</accession>
<evidence type="ECO:0000256" key="4">
    <source>
        <dbReference type="ARBA" id="ARBA00023326"/>
    </source>
</evidence>
<protein>
    <recommendedName>
        <fullName evidence="6">Beta-xylanase</fullName>
        <ecNumber evidence="6">3.2.1.8</ecNumber>
    </recommendedName>
</protein>
<dbReference type="SMART" id="SM00633">
    <property type="entry name" value="Glyco_10"/>
    <property type="match status" value="1"/>
</dbReference>
<comment type="caution">
    <text evidence="8">The sequence shown here is derived from an EMBL/GenBank/DDBJ whole genome shotgun (WGS) entry which is preliminary data.</text>
</comment>
<evidence type="ECO:0000256" key="5">
    <source>
        <dbReference type="PROSITE-ProRule" id="PRU10061"/>
    </source>
</evidence>
<dbReference type="EC" id="3.2.1.8" evidence="6"/>
<dbReference type="EMBL" id="VCEJ01000004">
    <property type="protein sequence ID" value="TLV01457.1"/>
    <property type="molecule type" value="Genomic_DNA"/>
</dbReference>
<dbReference type="OrthoDB" id="9809277at2"/>
<dbReference type="Proteomes" id="UP000306402">
    <property type="component" value="Unassembled WGS sequence"/>
</dbReference>
<keyword evidence="8" id="KW-0858">Xylan degradation</keyword>
<keyword evidence="4 6" id="KW-0624">Polysaccharide degradation</keyword>
<organism evidence="8 9">
    <name type="scientific">Dyadobacter luticola</name>
    <dbReference type="NCBI Taxonomy" id="1979387"/>
    <lineage>
        <taxon>Bacteria</taxon>
        <taxon>Pseudomonadati</taxon>
        <taxon>Bacteroidota</taxon>
        <taxon>Cytophagia</taxon>
        <taxon>Cytophagales</taxon>
        <taxon>Spirosomataceae</taxon>
        <taxon>Dyadobacter</taxon>
    </lineage>
</organism>
<reference evidence="8 9" key="1">
    <citation type="submission" date="2019-05" db="EMBL/GenBank/DDBJ databases">
        <authorList>
            <person name="Qu J.-H."/>
        </authorList>
    </citation>
    <scope>NUCLEOTIDE SEQUENCE [LARGE SCALE GENOMIC DNA]</scope>
    <source>
        <strain evidence="8 9">T17</strain>
    </source>
</reference>
<dbReference type="GO" id="GO:0045493">
    <property type="term" value="P:xylan catabolic process"/>
    <property type="evidence" value="ECO:0007669"/>
    <property type="project" value="UniProtKB-KW"/>
</dbReference>
<name>A0A5R9KZD9_9BACT</name>
<dbReference type="Pfam" id="PF00331">
    <property type="entry name" value="Glyco_hydro_10"/>
    <property type="match status" value="1"/>
</dbReference>
<dbReference type="Gene3D" id="3.20.20.80">
    <property type="entry name" value="Glycosidases"/>
    <property type="match status" value="1"/>
</dbReference>
<dbReference type="PROSITE" id="PS51760">
    <property type="entry name" value="GH10_2"/>
    <property type="match status" value="1"/>
</dbReference>
<dbReference type="InterPro" id="IPR044846">
    <property type="entry name" value="GH10"/>
</dbReference>
<dbReference type="InterPro" id="IPR001000">
    <property type="entry name" value="GH10_dom"/>
</dbReference>
<feature type="active site" description="Nucleophile" evidence="5">
    <location>
        <position position="300"/>
    </location>
</feature>
<comment type="catalytic activity">
    <reaction evidence="6">
        <text>Endohydrolysis of (1-&gt;4)-beta-D-xylosidic linkages in xylans.</text>
        <dbReference type="EC" id="3.2.1.8"/>
    </reaction>
</comment>
<evidence type="ECO:0000256" key="1">
    <source>
        <dbReference type="ARBA" id="ARBA00022801"/>
    </source>
</evidence>
<gene>
    <name evidence="8" type="ORF">FEN17_18690</name>
</gene>
<keyword evidence="9" id="KW-1185">Reference proteome</keyword>
<dbReference type="PRINTS" id="PR00134">
    <property type="entry name" value="GLHYDRLASE10"/>
</dbReference>
<proteinExistence type="inferred from homology"/>
<keyword evidence="1 6" id="KW-0378">Hydrolase</keyword>
<keyword evidence="3 6" id="KW-0326">Glycosidase</keyword>
<dbReference type="InterPro" id="IPR017853">
    <property type="entry name" value="GH"/>
</dbReference>
<dbReference type="PANTHER" id="PTHR31490">
    <property type="entry name" value="GLYCOSYL HYDROLASE"/>
    <property type="match status" value="1"/>
</dbReference>
<evidence type="ECO:0000313" key="9">
    <source>
        <dbReference type="Proteomes" id="UP000306402"/>
    </source>
</evidence>
<feature type="domain" description="GH10" evidence="7">
    <location>
        <begin position="60"/>
        <end position="395"/>
    </location>
</feature>
<sequence length="395" mass="44998">MLSGVEALPRVHFDCAQCDKAWYLQNPSTLTKQTVKTSTTAIKLICALGLAFMLSNPSGAQTSKTLKEAYKNYFPIGVAVAPRNLSGPEAELITTQFSSITPENSMKMGPIHPEPDRYAWEQADAIVAFAQKNGLKVRGHNLCWHNQSPKWFFTDNDGKQVTREVLLDRMKEHINAVAGRYKGKVYVWDVVNEAVPDTSESIYRKSKFYEIIGEDYIEKAFEYAHAADPDAKLFYNDYNTESAKKREKIYQLLKKLKAKNVPVHGVGLQGHWSIYEPTAADLEKSITQFASLGLEVQITELDLSVYPKEHERRAKKSTDEGVLTPEMVTKQTAQYKMLFDVFRKHKGTITSVTFWNVSDKSTWLDNFPVPNRKDYPLLFDENYKLKPAFKQVVDF</sequence>
<evidence type="ECO:0000259" key="7">
    <source>
        <dbReference type="PROSITE" id="PS51760"/>
    </source>
</evidence>
<dbReference type="SUPFAM" id="SSF51445">
    <property type="entry name" value="(Trans)glycosidases"/>
    <property type="match status" value="1"/>
</dbReference>
<keyword evidence="2 6" id="KW-0119">Carbohydrate metabolism</keyword>
<evidence type="ECO:0000256" key="3">
    <source>
        <dbReference type="ARBA" id="ARBA00023295"/>
    </source>
</evidence>
<evidence type="ECO:0000313" key="8">
    <source>
        <dbReference type="EMBL" id="TLV01457.1"/>
    </source>
</evidence>